<keyword evidence="4" id="KW-1185">Reference proteome</keyword>
<feature type="region of interest" description="Disordered" evidence="1">
    <location>
        <begin position="184"/>
        <end position="216"/>
    </location>
</feature>
<evidence type="ECO:0000256" key="2">
    <source>
        <dbReference type="SAM" id="SignalP"/>
    </source>
</evidence>
<evidence type="ECO:0000313" key="4">
    <source>
        <dbReference type="Proteomes" id="UP000235786"/>
    </source>
</evidence>
<gene>
    <name evidence="3" type="ORF">L207DRAFT_589468</name>
</gene>
<evidence type="ECO:0000256" key="1">
    <source>
        <dbReference type="SAM" id="MobiDB-lite"/>
    </source>
</evidence>
<dbReference type="AlphaFoldDB" id="A0A2J6R5W7"/>
<feature type="chain" id="PRO_5014476267" evidence="2">
    <location>
        <begin position="21"/>
        <end position="216"/>
    </location>
</feature>
<dbReference type="EMBL" id="KZ613955">
    <property type="protein sequence ID" value="PMD33918.1"/>
    <property type="molecule type" value="Genomic_DNA"/>
</dbReference>
<dbReference type="OrthoDB" id="10629084at2759"/>
<evidence type="ECO:0000313" key="3">
    <source>
        <dbReference type="EMBL" id="PMD33918.1"/>
    </source>
</evidence>
<protein>
    <submittedName>
        <fullName evidence="3">Uncharacterized protein</fullName>
    </submittedName>
</protein>
<feature type="compositionally biased region" description="Low complexity" evidence="1">
    <location>
        <begin position="194"/>
        <end position="204"/>
    </location>
</feature>
<organism evidence="3 4">
    <name type="scientific">Hyaloscypha variabilis (strain UAMH 11265 / GT02V1 / F)</name>
    <name type="common">Meliniomyces variabilis</name>
    <dbReference type="NCBI Taxonomy" id="1149755"/>
    <lineage>
        <taxon>Eukaryota</taxon>
        <taxon>Fungi</taxon>
        <taxon>Dikarya</taxon>
        <taxon>Ascomycota</taxon>
        <taxon>Pezizomycotina</taxon>
        <taxon>Leotiomycetes</taxon>
        <taxon>Helotiales</taxon>
        <taxon>Hyaloscyphaceae</taxon>
        <taxon>Hyaloscypha</taxon>
        <taxon>Hyaloscypha variabilis</taxon>
    </lineage>
</organism>
<name>A0A2J6R5W7_HYAVF</name>
<feature type="compositionally biased region" description="Basic residues" evidence="1">
    <location>
        <begin position="147"/>
        <end position="160"/>
    </location>
</feature>
<feature type="signal peptide" evidence="2">
    <location>
        <begin position="1"/>
        <end position="20"/>
    </location>
</feature>
<dbReference type="Proteomes" id="UP000235786">
    <property type="component" value="Unassembled WGS sequence"/>
</dbReference>
<reference evidence="3 4" key="1">
    <citation type="submission" date="2016-04" db="EMBL/GenBank/DDBJ databases">
        <title>A degradative enzymes factory behind the ericoid mycorrhizal symbiosis.</title>
        <authorList>
            <consortium name="DOE Joint Genome Institute"/>
            <person name="Martino E."/>
            <person name="Morin E."/>
            <person name="Grelet G."/>
            <person name="Kuo A."/>
            <person name="Kohler A."/>
            <person name="Daghino S."/>
            <person name="Barry K."/>
            <person name="Choi C."/>
            <person name="Cichocki N."/>
            <person name="Clum A."/>
            <person name="Copeland A."/>
            <person name="Hainaut M."/>
            <person name="Haridas S."/>
            <person name="Labutti K."/>
            <person name="Lindquist E."/>
            <person name="Lipzen A."/>
            <person name="Khouja H.-R."/>
            <person name="Murat C."/>
            <person name="Ohm R."/>
            <person name="Olson A."/>
            <person name="Spatafora J."/>
            <person name="Veneault-Fourrey C."/>
            <person name="Henrissat B."/>
            <person name="Grigoriev I."/>
            <person name="Martin F."/>
            <person name="Perotto S."/>
        </authorList>
    </citation>
    <scope>NUCLEOTIDE SEQUENCE [LARGE SCALE GENOMIC DNA]</scope>
    <source>
        <strain evidence="3 4">F</strain>
    </source>
</reference>
<keyword evidence="2" id="KW-0732">Signal</keyword>
<sequence>MKYQIMILSQVLMLATLANARFLIFPVAAAATASAPSGVQMTAALPTESSVASEEPSTLYGSSVSAFKTVMVTVTHHHHHHYNGTFTRHRNGTASHDHYTGTAVHDHHNATATHNHHNGTVTHHCTGTATHSHHHQNSGSGFASGSGRHHVTRSFSHHSRPSSLPGFTTLSGVPVISASGGFAVDQASNPPSPSKASPASTTNTMSTLTAGGGYDD</sequence>
<proteinExistence type="predicted"/>
<feature type="region of interest" description="Disordered" evidence="1">
    <location>
        <begin position="128"/>
        <end position="163"/>
    </location>
</feature>
<accession>A0A2J6R5W7</accession>